<evidence type="ECO:0000313" key="1">
    <source>
        <dbReference type="EMBL" id="XDK31981.1"/>
    </source>
</evidence>
<protein>
    <submittedName>
        <fullName evidence="1">YfhH family protein</fullName>
    </submittedName>
</protein>
<organism evidence="1">
    <name type="scientific">Ornithinibacillus sp. 4-3</name>
    <dbReference type="NCBI Taxonomy" id="3231488"/>
    <lineage>
        <taxon>Bacteria</taxon>
        <taxon>Bacillati</taxon>
        <taxon>Bacillota</taxon>
        <taxon>Bacilli</taxon>
        <taxon>Bacillales</taxon>
        <taxon>Bacillaceae</taxon>
        <taxon>Ornithinibacillus</taxon>
    </lineage>
</organism>
<dbReference type="SUPFAM" id="SSF101697">
    <property type="entry name" value="Hypothetical protein YfhH"/>
    <property type="match status" value="1"/>
</dbReference>
<dbReference type="InterPro" id="IPR014938">
    <property type="entry name" value="YfhH-like"/>
</dbReference>
<dbReference type="Pfam" id="PF08838">
    <property type="entry name" value="DUF1811"/>
    <property type="match status" value="1"/>
</dbReference>
<gene>
    <name evidence="1" type="ORF">AB4Y30_13305</name>
</gene>
<name>A0AB39HIC2_9BACI</name>
<dbReference type="Gene3D" id="2.30.30.340">
    <property type="entry name" value="Hypothetical protein YfhH like domains"/>
    <property type="match status" value="1"/>
</dbReference>
<dbReference type="Gene3D" id="1.10.287.880">
    <property type="entry name" value="Hypothetical protein YfhH domain"/>
    <property type="match status" value="1"/>
</dbReference>
<proteinExistence type="predicted"/>
<dbReference type="RefSeq" id="WP_368652705.1">
    <property type="nucleotide sequence ID" value="NZ_CP162599.1"/>
</dbReference>
<reference evidence="1" key="1">
    <citation type="submission" date="2024-07" db="EMBL/GenBank/DDBJ databases">
        <title>Halotolerant mesophilic bacterium Ornithinibacillus sp. 4-3, sp. nov., isolated from soil.</title>
        <authorList>
            <person name="Sidarenka A.V."/>
            <person name="Guliayeva D.E."/>
            <person name="Leanovich S.I."/>
            <person name="Hileuskaya K.S."/>
            <person name="Akhremchuk A.E."/>
            <person name="Sikolenko M.A."/>
            <person name="Valentovich L.N."/>
        </authorList>
    </citation>
    <scope>NUCLEOTIDE SEQUENCE</scope>
    <source>
        <strain evidence="1">4-3</strain>
    </source>
</reference>
<sequence length="112" mass="12858">MKFLYSDYTMEQLREELGKLKELALKAEQQGNISEVAIQERKMHFVRSYMLNPADFSAGDTHQIQGDPGHTFKINYINGIMAWGHRVNLLGEQYIDEEALPISLLGDKIETK</sequence>
<accession>A0AB39HIC2</accession>
<dbReference type="EMBL" id="CP162599">
    <property type="protein sequence ID" value="XDK31981.1"/>
    <property type="molecule type" value="Genomic_DNA"/>
</dbReference>
<dbReference type="AlphaFoldDB" id="A0AB39HIC2"/>
<dbReference type="InterPro" id="IPR036289">
    <property type="entry name" value="YfhH"/>
</dbReference>